<feature type="chain" id="PRO_5045263871" evidence="6">
    <location>
        <begin position="24"/>
        <end position="170"/>
    </location>
</feature>
<evidence type="ECO:0000256" key="2">
    <source>
        <dbReference type="ARBA" id="ARBA00008441"/>
    </source>
</evidence>
<dbReference type="EMBL" id="VWXF01000001">
    <property type="protein sequence ID" value="NIF20108.1"/>
    <property type="molecule type" value="Genomic_DNA"/>
</dbReference>
<dbReference type="Proteomes" id="UP001515683">
    <property type="component" value="Unassembled WGS sequence"/>
</dbReference>
<dbReference type="NCBIfam" id="NF007769">
    <property type="entry name" value="PRK10455.1"/>
    <property type="match status" value="1"/>
</dbReference>
<evidence type="ECO:0000256" key="6">
    <source>
        <dbReference type="SAM" id="SignalP"/>
    </source>
</evidence>
<evidence type="ECO:0000256" key="3">
    <source>
        <dbReference type="ARBA" id="ARBA00022729"/>
    </source>
</evidence>
<dbReference type="CDD" id="cd09916">
    <property type="entry name" value="CpxP_like"/>
    <property type="match status" value="1"/>
</dbReference>
<dbReference type="InterPro" id="IPR012899">
    <property type="entry name" value="LTXXQ"/>
</dbReference>
<evidence type="ECO:0000256" key="5">
    <source>
        <dbReference type="SAM" id="MobiDB-lite"/>
    </source>
</evidence>
<keyword evidence="4" id="KW-0574">Periplasm</keyword>
<evidence type="ECO:0000313" key="7">
    <source>
        <dbReference type="EMBL" id="NIF20108.1"/>
    </source>
</evidence>
<proteinExistence type="inferred from homology"/>
<dbReference type="Pfam" id="PF07813">
    <property type="entry name" value="LTXXQ"/>
    <property type="match status" value="1"/>
</dbReference>
<feature type="region of interest" description="Disordered" evidence="5">
    <location>
        <begin position="133"/>
        <end position="170"/>
    </location>
</feature>
<comment type="caution">
    <text evidence="7">The sequence shown here is derived from an EMBL/GenBank/DDBJ whole genome shotgun (WGS) entry which is preliminary data.</text>
</comment>
<dbReference type="InterPro" id="IPR052211">
    <property type="entry name" value="Cpx_auxiliary_protein"/>
</dbReference>
<evidence type="ECO:0000256" key="4">
    <source>
        <dbReference type="ARBA" id="ARBA00022764"/>
    </source>
</evidence>
<name>A0ABX0R3X6_9GAMM</name>
<dbReference type="PIRSF" id="PIRSF034445">
    <property type="entry name" value="CpxP_Spy"/>
    <property type="match status" value="1"/>
</dbReference>
<sequence>MRKLTSLFLATTLALGAVTVVHAAADNLTPPPAGSEQPHHKPPHRPGDFMFKNLNLTDAQKKQIHDIFEASHKEGHPPMKADLQAGHDIVTASSFDHAKAEALADKMAAGAKQRTLQMLETQNKIYNILTPEQKKQYNANFEKRLTEKRPHHGKMLPPPAEGQDAPPPAQ</sequence>
<dbReference type="PANTHER" id="PTHR38102">
    <property type="entry name" value="PERIPLASMIC CHAPERONE SPY"/>
    <property type="match status" value="1"/>
</dbReference>
<organism evidence="7 8">
    <name type="scientific">Candidatus Pantoea multigeneris</name>
    <dbReference type="NCBI Taxonomy" id="2608357"/>
    <lineage>
        <taxon>Bacteria</taxon>
        <taxon>Pseudomonadati</taxon>
        <taxon>Pseudomonadota</taxon>
        <taxon>Gammaproteobacteria</taxon>
        <taxon>Enterobacterales</taxon>
        <taxon>Erwiniaceae</taxon>
        <taxon>Pantoea</taxon>
    </lineage>
</organism>
<evidence type="ECO:0000256" key="1">
    <source>
        <dbReference type="ARBA" id="ARBA00004418"/>
    </source>
</evidence>
<accession>A0ABX0R3X6</accession>
<dbReference type="PANTHER" id="PTHR38102:SF1">
    <property type="entry name" value="PERIPLASMIC CHAPERONE SPY"/>
    <property type="match status" value="1"/>
</dbReference>
<comment type="similarity">
    <text evidence="2">Belongs to the CpxP/Spy family.</text>
</comment>
<reference evidence="7 8" key="1">
    <citation type="journal article" date="2019" name="bioRxiv">
        <title>Bacteria contribute to plant secondary compound degradation in a generalist herbivore system.</title>
        <authorList>
            <person name="Francoeur C.B."/>
            <person name="Khadempour L."/>
            <person name="Moreira-Soto R.D."/>
            <person name="Gotting K."/>
            <person name="Book A.J."/>
            <person name="Pinto-Tomas A.A."/>
            <person name="Keefover-Ring K."/>
            <person name="Currie C.R."/>
        </authorList>
    </citation>
    <scope>NUCLEOTIDE SEQUENCE [LARGE SCALE GENOMIC DNA]</scope>
    <source>
        <strain evidence="7">Acro-835</strain>
    </source>
</reference>
<feature type="signal peptide" evidence="6">
    <location>
        <begin position="1"/>
        <end position="23"/>
    </location>
</feature>
<dbReference type="RefSeq" id="WP_167011927.1">
    <property type="nucleotide sequence ID" value="NZ_VWXF01000001.1"/>
</dbReference>
<comment type="subcellular location">
    <subcellularLocation>
        <location evidence="1">Periplasm</location>
    </subcellularLocation>
</comment>
<protein>
    <submittedName>
        <fullName evidence="7">ATP-independent periplasmic protein-refolding chaperone</fullName>
    </submittedName>
</protein>
<keyword evidence="3 6" id="KW-0732">Signal</keyword>
<feature type="region of interest" description="Disordered" evidence="5">
    <location>
        <begin position="28"/>
        <end position="47"/>
    </location>
</feature>
<dbReference type="Gene3D" id="1.20.120.1490">
    <property type="match status" value="1"/>
</dbReference>
<feature type="compositionally biased region" description="Pro residues" evidence="5">
    <location>
        <begin position="156"/>
        <end position="170"/>
    </location>
</feature>
<keyword evidence="8" id="KW-1185">Reference proteome</keyword>
<gene>
    <name evidence="7" type="ORF">F3J40_00545</name>
</gene>
<evidence type="ECO:0000313" key="8">
    <source>
        <dbReference type="Proteomes" id="UP001515683"/>
    </source>
</evidence>